<dbReference type="SUPFAM" id="SSF46689">
    <property type="entry name" value="Homeodomain-like"/>
    <property type="match status" value="1"/>
</dbReference>
<feature type="region of interest" description="Disordered" evidence="5">
    <location>
        <begin position="194"/>
        <end position="242"/>
    </location>
</feature>
<dbReference type="SUPFAM" id="SSF48498">
    <property type="entry name" value="Tetracyclin repressor-like, C-terminal domain"/>
    <property type="match status" value="1"/>
</dbReference>
<dbReference type="PROSITE" id="PS50977">
    <property type="entry name" value="HTH_TETR_2"/>
    <property type="match status" value="1"/>
</dbReference>
<dbReference type="InterPro" id="IPR036271">
    <property type="entry name" value="Tet_transcr_reg_TetR-rel_C_sf"/>
</dbReference>
<evidence type="ECO:0000256" key="5">
    <source>
        <dbReference type="SAM" id="MobiDB-lite"/>
    </source>
</evidence>
<proteinExistence type="predicted"/>
<dbReference type="InterPro" id="IPR009057">
    <property type="entry name" value="Homeodomain-like_sf"/>
</dbReference>
<feature type="DNA-binding region" description="H-T-H motif" evidence="4">
    <location>
        <begin position="17"/>
        <end position="36"/>
    </location>
</feature>
<feature type="domain" description="HTH tetR-type" evidence="6">
    <location>
        <begin position="1"/>
        <end position="54"/>
    </location>
</feature>
<evidence type="ECO:0000256" key="3">
    <source>
        <dbReference type="ARBA" id="ARBA00023163"/>
    </source>
</evidence>
<dbReference type="InterPro" id="IPR025996">
    <property type="entry name" value="MT1864/Rv1816-like_C"/>
</dbReference>
<evidence type="ECO:0000256" key="4">
    <source>
        <dbReference type="PROSITE-ProRule" id="PRU00335"/>
    </source>
</evidence>
<reference evidence="7" key="1">
    <citation type="journal article" date="2021" name="Front. Microbiol.">
        <title>Comprehensive Comparative Genomics and Phenotyping of Methylobacterium Species.</title>
        <authorList>
            <person name="Alessa O."/>
            <person name="Ogura Y."/>
            <person name="Fujitani Y."/>
            <person name="Takami H."/>
            <person name="Hayashi T."/>
            <person name="Sahin N."/>
            <person name="Tani A."/>
        </authorList>
    </citation>
    <scope>NUCLEOTIDE SEQUENCE</scope>
    <source>
        <strain evidence="7">DSM 19015</strain>
    </source>
</reference>
<keyword evidence="1" id="KW-0805">Transcription regulation</keyword>
<dbReference type="Pfam" id="PF13305">
    <property type="entry name" value="TetR_C_33"/>
    <property type="match status" value="1"/>
</dbReference>
<accession>A0ABQ4RZF6</accession>
<dbReference type="Proteomes" id="UP001055125">
    <property type="component" value="Unassembled WGS sequence"/>
</dbReference>
<evidence type="ECO:0000256" key="2">
    <source>
        <dbReference type="ARBA" id="ARBA00023125"/>
    </source>
</evidence>
<reference evidence="7" key="2">
    <citation type="submission" date="2021-08" db="EMBL/GenBank/DDBJ databases">
        <authorList>
            <person name="Tani A."/>
            <person name="Ola A."/>
            <person name="Ogura Y."/>
            <person name="Katsura K."/>
            <person name="Hayashi T."/>
        </authorList>
    </citation>
    <scope>NUCLEOTIDE SEQUENCE</scope>
    <source>
        <strain evidence="7">DSM 19015</strain>
    </source>
</reference>
<sequence length="242" mass="25358">MGAALAIIERNGVEALSLRDVARQLGVSHQAPYKHFPSRDHILAEVVARAFAGFAAHLDARPPGGDAQADLAAMGGAYLAFAAAHPLQYRLMFGTPLPDAAEHPAMMREARHAFSLLRDGLARVAAERGAPATEDALDRDALYVWASMHGMASIRASCAVDTLGLSPDVLASAGRYGLARVSLALSAPVPAQGLPHGAAAPADPNIPAPRRPPNDGARPAPDRPVPARRARIRRPLASDDHG</sequence>
<dbReference type="InterPro" id="IPR050109">
    <property type="entry name" value="HTH-type_TetR-like_transc_reg"/>
</dbReference>
<dbReference type="Pfam" id="PF00440">
    <property type="entry name" value="TetR_N"/>
    <property type="match status" value="1"/>
</dbReference>
<dbReference type="PANTHER" id="PTHR30055">
    <property type="entry name" value="HTH-TYPE TRANSCRIPTIONAL REGULATOR RUTR"/>
    <property type="match status" value="1"/>
</dbReference>
<evidence type="ECO:0000313" key="8">
    <source>
        <dbReference type="Proteomes" id="UP001055125"/>
    </source>
</evidence>
<dbReference type="EMBL" id="BPQP01000056">
    <property type="protein sequence ID" value="GJD96219.1"/>
    <property type="molecule type" value="Genomic_DNA"/>
</dbReference>
<evidence type="ECO:0000256" key="1">
    <source>
        <dbReference type="ARBA" id="ARBA00023015"/>
    </source>
</evidence>
<keyword evidence="2 4" id="KW-0238">DNA-binding</keyword>
<dbReference type="PANTHER" id="PTHR30055:SF220">
    <property type="entry name" value="TETR-FAMILY REGULATORY PROTEIN"/>
    <property type="match status" value="1"/>
</dbReference>
<dbReference type="InterPro" id="IPR001647">
    <property type="entry name" value="HTH_TetR"/>
</dbReference>
<gene>
    <name evidence="7" type="ORF">OCOJLMKI_3438</name>
</gene>
<dbReference type="Gene3D" id="1.10.357.10">
    <property type="entry name" value="Tetracycline Repressor, domain 2"/>
    <property type="match status" value="1"/>
</dbReference>
<keyword evidence="3" id="KW-0804">Transcription</keyword>
<evidence type="ECO:0000313" key="7">
    <source>
        <dbReference type="EMBL" id="GJD96219.1"/>
    </source>
</evidence>
<protein>
    <recommendedName>
        <fullName evidence="6">HTH tetR-type domain-containing protein</fullName>
    </recommendedName>
</protein>
<evidence type="ECO:0000259" key="6">
    <source>
        <dbReference type="PROSITE" id="PS50977"/>
    </source>
</evidence>
<name>A0ABQ4RZF6_9HYPH</name>
<organism evidence="7 8">
    <name type="scientific">Methylobacterium iners</name>
    <dbReference type="NCBI Taxonomy" id="418707"/>
    <lineage>
        <taxon>Bacteria</taxon>
        <taxon>Pseudomonadati</taxon>
        <taxon>Pseudomonadota</taxon>
        <taxon>Alphaproteobacteria</taxon>
        <taxon>Hyphomicrobiales</taxon>
        <taxon>Methylobacteriaceae</taxon>
        <taxon>Methylobacterium</taxon>
    </lineage>
</organism>
<keyword evidence="8" id="KW-1185">Reference proteome</keyword>
<comment type="caution">
    <text evidence="7">The sequence shown here is derived from an EMBL/GenBank/DDBJ whole genome shotgun (WGS) entry which is preliminary data.</text>
</comment>